<name>A0ABU9BB45_9BURK</name>
<dbReference type="RefSeq" id="WP_341373740.1">
    <property type="nucleotide sequence ID" value="NZ_JBBUTF010000006.1"/>
</dbReference>
<gene>
    <name evidence="1" type="ORF">AACH11_08270</name>
</gene>
<dbReference type="InterPro" id="IPR003462">
    <property type="entry name" value="ODC_Mu_crystall"/>
</dbReference>
<protein>
    <submittedName>
        <fullName evidence="1">Tyramine oxidase subunit B</fullName>
    </submittedName>
</protein>
<dbReference type="PANTHER" id="PTHR13812">
    <property type="entry name" value="KETIMINE REDUCTASE MU-CRYSTALLIN"/>
    <property type="match status" value="1"/>
</dbReference>
<dbReference type="PIRSF" id="PIRSF001439">
    <property type="entry name" value="CryM"/>
    <property type="match status" value="1"/>
</dbReference>
<dbReference type="PANTHER" id="PTHR13812:SF19">
    <property type="entry name" value="KETIMINE REDUCTASE MU-CRYSTALLIN"/>
    <property type="match status" value="1"/>
</dbReference>
<proteinExistence type="predicted"/>
<evidence type="ECO:0000313" key="2">
    <source>
        <dbReference type="Proteomes" id="UP001368500"/>
    </source>
</evidence>
<reference evidence="1 2" key="1">
    <citation type="submission" date="2024-04" db="EMBL/GenBank/DDBJ databases">
        <title>Novel species of the genus Ideonella isolated from streams.</title>
        <authorList>
            <person name="Lu H."/>
        </authorList>
    </citation>
    <scope>NUCLEOTIDE SEQUENCE [LARGE SCALE GENOMIC DNA]</scope>
    <source>
        <strain evidence="1 2">BYS139W</strain>
    </source>
</reference>
<dbReference type="InterPro" id="IPR023401">
    <property type="entry name" value="ODC_N"/>
</dbReference>
<dbReference type="SUPFAM" id="SSF51735">
    <property type="entry name" value="NAD(P)-binding Rossmann-fold domains"/>
    <property type="match status" value="1"/>
</dbReference>
<dbReference type="NCBIfam" id="NF004848">
    <property type="entry name" value="PRK06199.1"/>
    <property type="match status" value="1"/>
</dbReference>
<comment type="caution">
    <text evidence="1">The sequence shown here is derived from an EMBL/GenBank/DDBJ whole genome shotgun (WGS) entry which is preliminary data.</text>
</comment>
<accession>A0ABU9BB45</accession>
<sequence>MSTKIDFTYLSEPDMIAAGVMDAARCVEVCEETFSLLGKGDYLMGGANHNSHGMNIVFPKETKFPNMPVAGPDRRFAAMPGYLGGRFDVCGNKWYGSNHGNIPKGLPRSILTMMLNDKDTGAPLALMSANLLSAARTGAVPGAAAKHLANKNSKTLSVVGCGPINKACFEAIITQLPAIEKVVCLALHQEQADAFADWVRDSHGIAAIGTVDAEAAFRDMDVITLCVSRGKPLTFKDEWIKPGATLLVSGPVQPEDAFLTNCRIVYDHTPLHENYVEDAIASGNKDGYYSSVIGGPLYRLIDAGKLPALKDSTGLGDVVNGVKQGRTSPSDRVIFIACGMSVFDISWGFEVLQTAREKGIGQSLNLWDQPAQG</sequence>
<dbReference type="Gene3D" id="3.40.50.720">
    <property type="entry name" value="NAD(P)-binding Rossmann-like Domain"/>
    <property type="match status" value="1"/>
</dbReference>
<dbReference type="EMBL" id="JBBUTF010000006">
    <property type="protein sequence ID" value="MEK8025955.1"/>
    <property type="molecule type" value="Genomic_DNA"/>
</dbReference>
<evidence type="ECO:0000313" key="1">
    <source>
        <dbReference type="EMBL" id="MEK8025955.1"/>
    </source>
</evidence>
<keyword evidence="2" id="KW-1185">Reference proteome</keyword>
<dbReference type="Pfam" id="PF02423">
    <property type="entry name" value="OCD_Mu_crystall"/>
    <property type="match status" value="1"/>
</dbReference>
<organism evidence="1 2">
    <name type="scientific">Pseudaquabacterium rugosum</name>
    <dbReference type="NCBI Taxonomy" id="2984194"/>
    <lineage>
        <taxon>Bacteria</taxon>
        <taxon>Pseudomonadati</taxon>
        <taxon>Pseudomonadota</taxon>
        <taxon>Betaproteobacteria</taxon>
        <taxon>Burkholderiales</taxon>
        <taxon>Sphaerotilaceae</taxon>
        <taxon>Pseudaquabacterium</taxon>
    </lineage>
</organism>
<dbReference type="Gene3D" id="3.30.1780.10">
    <property type="entry name" value="ornithine cyclodeaminase, domain 1"/>
    <property type="match status" value="1"/>
</dbReference>
<dbReference type="InterPro" id="IPR036291">
    <property type="entry name" value="NAD(P)-bd_dom_sf"/>
</dbReference>
<dbReference type="Proteomes" id="UP001368500">
    <property type="component" value="Unassembled WGS sequence"/>
</dbReference>